<comment type="caution">
    <text evidence="1">The sequence shown here is derived from an EMBL/GenBank/DDBJ whole genome shotgun (WGS) entry which is preliminary data.</text>
</comment>
<keyword evidence="2" id="KW-1185">Reference proteome</keyword>
<evidence type="ECO:0000313" key="1">
    <source>
        <dbReference type="EMBL" id="MBU3031278.1"/>
    </source>
</evidence>
<proteinExistence type="predicted"/>
<evidence type="ECO:0000313" key="2">
    <source>
        <dbReference type="Proteomes" id="UP001166191"/>
    </source>
</evidence>
<dbReference type="RefSeq" id="WP_216033950.1">
    <property type="nucleotide sequence ID" value="NZ_JAHKNG010000028.1"/>
</dbReference>
<sequence length="362" mass="40784">MADTSSLQLADLTIIYVLDPPALTRDSIILLSSIRQVLGDVKVVAYTPRDKAEFLLPYVTEFYRQMDAEIRLMDPTDRFAPPYKQGNKILACLQPRETGYTLFLDTDTAVVAAFDRADLVAPGTVSVVPEGVQGWGGNPGSWEYVYAKFGLPFPEERVRLTRSAKTVPPYFNAGMIAFPTGSDFAGCWFRIAAELDADPEVRNKRPWLDQIALPLAIRQAGLQMQVMANGWNLSISHPGQHRHLERFFAHVDAIDARIVHYHQPKFFRGTRYQQIVDGALAGHTRFGSLADLTAEGDARHARREEVWQRFGELKKLRQRSPAEIEEMHALSREKNFIKSFRDSLERQIEIAPASIVKTAGEV</sequence>
<dbReference type="EMBL" id="JAHKNG010000028">
    <property type="protein sequence ID" value="MBU3031278.1"/>
    <property type="molecule type" value="Genomic_DNA"/>
</dbReference>
<protein>
    <submittedName>
        <fullName evidence="1">Uncharacterized protein</fullName>
    </submittedName>
</protein>
<gene>
    <name evidence="1" type="ORF">KNW02_14240</name>
</gene>
<accession>A0ABS6AL40</accession>
<dbReference type="Proteomes" id="UP001166191">
    <property type="component" value="Unassembled WGS sequence"/>
</dbReference>
<name>A0ABS6AL40_9RHOB</name>
<reference evidence="1" key="1">
    <citation type="submission" date="2021-06" db="EMBL/GenBank/DDBJ databases">
        <title>Paracoccus bacterium XHP0099 sp. nov., isolated from the surface waters of the Yellow Sea.</title>
        <authorList>
            <person name="Xue H."/>
            <person name="Zhang D."/>
        </authorList>
    </citation>
    <scope>NUCLEOTIDE SEQUENCE</scope>
    <source>
        <strain evidence="1">XHP0099</strain>
    </source>
</reference>
<organism evidence="1 2">
    <name type="scientific">Paracoccus marinaquae</name>
    <dbReference type="NCBI Taxonomy" id="2841926"/>
    <lineage>
        <taxon>Bacteria</taxon>
        <taxon>Pseudomonadati</taxon>
        <taxon>Pseudomonadota</taxon>
        <taxon>Alphaproteobacteria</taxon>
        <taxon>Rhodobacterales</taxon>
        <taxon>Paracoccaceae</taxon>
        <taxon>Paracoccus</taxon>
    </lineage>
</organism>